<gene>
    <name evidence="1" type="ORF">QGN17_17460</name>
</gene>
<evidence type="ECO:0000313" key="2">
    <source>
        <dbReference type="Proteomes" id="UP001160625"/>
    </source>
</evidence>
<protein>
    <submittedName>
        <fullName evidence="1">Uncharacterized protein</fullName>
    </submittedName>
</protein>
<dbReference type="Proteomes" id="UP001160625">
    <property type="component" value="Unassembled WGS sequence"/>
</dbReference>
<sequence length="111" mass="12413">MIEVRAPLEIKADPQGGWELVFWVLNSFNYTTPFRAMLREIAEALGQDADGCLSLPAHVDGEDFVEGVLMFNETSLRVYYEHALSYLTLATGDREVLAAVAERIQPRIAVI</sequence>
<proteinExistence type="predicted"/>
<name>A0ABT6N612_9SPHN</name>
<dbReference type="EMBL" id="JARYGZ010000003">
    <property type="protein sequence ID" value="MDH7640525.1"/>
    <property type="molecule type" value="Genomic_DNA"/>
</dbReference>
<keyword evidence="2" id="KW-1185">Reference proteome</keyword>
<comment type="caution">
    <text evidence="1">The sequence shown here is derived from an EMBL/GenBank/DDBJ whole genome shotgun (WGS) entry which is preliminary data.</text>
</comment>
<evidence type="ECO:0000313" key="1">
    <source>
        <dbReference type="EMBL" id="MDH7640525.1"/>
    </source>
</evidence>
<organism evidence="1 2">
    <name type="scientific">Sphingomonas oryzagri</name>
    <dbReference type="NCBI Taxonomy" id="3042314"/>
    <lineage>
        <taxon>Bacteria</taxon>
        <taxon>Pseudomonadati</taxon>
        <taxon>Pseudomonadota</taxon>
        <taxon>Alphaproteobacteria</taxon>
        <taxon>Sphingomonadales</taxon>
        <taxon>Sphingomonadaceae</taxon>
        <taxon>Sphingomonas</taxon>
    </lineage>
</organism>
<reference evidence="1" key="1">
    <citation type="submission" date="2023-04" db="EMBL/GenBank/DDBJ databases">
        <title>Sphingomonas sp. MAHUQ-71 isolated from rice field.</title>
        <authorList>
            <person name="Huq M.A."/>
        </authorList>
    </citation>
    <scope>NUCLEOTIDE SEQUENCE</scope>
    <source>
        <strain evidence="1">MAHUQ-71</strain>
    </source>
</reference>
<accession>A0ABT6N612</accession>